<dbReference type="Pfam" id="PF00903">
    <property type="entry name" value="Glyoxalase"/>
    <property type="match status" value="1"/>
</dbReference>
<proteinExistence type="predicted"/>
<dbReference type="InterPro" id="IPR029068">
    <property type="entry name" value="Glyas_Bleomycin-R_OHBP_Dase"/>
</dbReference>
<name>A0ABS3QGD9_9BACT</name>
<reference evidence="2 3" key="1">
    <citation type="submission" date="2021-03" db="EMBL/GenBank/DDBJ databases">
        <authorList>
            <person name="Kim M.K."/>
        </authorList>
    </citation>
    <scope>NUCLEOTIDE SEQUENCE [LARGE SCALE GENOMIC DNA]</scope>
    <source>
        <strain evidence="2 3">BT442</strain>
    </source>
</reference>
<feature type="domain" description="Glyoxalase/fosfomycin resistance/dioxygenase" evidence="1">
    <location>
        <begin position="7"/>
        <end position="131"/>
    </location>
</feature>
<keyword evidence="3" id="KW-1185">Reference proteome</keyword>
<protein>
    <submittedName>
        <fullName evidence="2">VOC family protein</fullName>
    </submittedName>
</protein>
<dbReference type="InterPro" id="IPR028973">
    <property type="entry name" value="PhnB-like"/>
</dbReference>
<dbReference type="Proteomes" id="UP000664369">
    <property type="component" value="Unassembled WGS sequence"/>
</dbReference>
<comment type="caution">
    <text evidence="2">The sequence shown here is derived from an EMBL/GenBank/DDBJ whole genome shotgun (WGS) entry which is preliminary data.</text>
</comment>
<evidence type="ECO:0000313" key="3">
    <source>
        <dbReference type="Proteomes" id="UP000664369"/>
    </source>
</evidence>
<dbReference type="InterPro" id="IPR004360">
    <property type="entry name" value="Glyas_Fos-R_dOase_dom"/>
</dbReference>
<dbReference type="PANTHER" id="PTHR33990:SF1">
    <property type="entry name" value="PROTEIN YJDN"/>
    <property type="match status" value="1"/>
</dbReference>
<accession>A0ABS3QGD9</accession>
<sequence>MVHFSPYLFFIGNCREVLNFYQSCLGGELNLQRFGDSPAAAHMPAEAQDKIMHGTLTTTDFIIMGADTGRMGGSYTVGNNVRMSLHFDNDAELEETFARLSDGGQVVDALADMPWGGRFGTLTDRFGINWLFNFQKSTSE</sequence>
<dbReference type="RefSeq" id="WP_208175387.1">
    <property type="nucleotide sequence ID" value="NZ_JAGETZ010000004.1"/>
</dbReference>
<organism evidence="2 3">
    <name type="scientific">Hymenobacter negativus</name>
    <dbReference type="NCBI Taxonomy" id="2795026"/>
    <lineage>
        <taxon>Bacteria</taxon>
        <taxon>Pseudomonadati</taxon>
        <taxon>Bacteroidota</taxon>
        <taxon>Cytophagia</taxon>
        <taxon>Cytophagales</taxon>
        <taxon>Hymenobacteraceae</taxon>
        <taxon>Hymenobacter</taxon>
    </lineage>
</organism>
<evidence type="ECO:0000259" key="1">
    <source>
        <dbReference type="Pfam" id="PF00903"/>
    </source>
</evidence>
<dbReference type="Gene3D" id="3.10.180.10">
    <property type="entry name" value="2,3-Dihydroxybiphenyl 1,2-Dioxygenase, domain 1"/>
    <property type="match status" value="1"/>
</dbReference>
<dbReference type="PANTHER" id="PTHR33990">
    <property type="entry name" value="PROTEIN YJDN-RELATED"/>
    <property type="match status" value="1"/>
</dbReference>
<dbReference type="SUPFAM" id="SSF54593">
    <property type="entry name" value="Glyoxalase/Bleomycin resistance protein/Dihydroxybiphenyl dioxygenase"/>
    <property type="match status" value="1"/>
</dbReference>
<dbReference type="EMBL" id="JAGETZ010000004">
    <property type="protein sequence ID" value="MBO2009775.1"/>
    <property type="molecule type" value="Genomic_DNA"/>
</dbReference>
<gene>
    <name evidence="2" type="ORF">J4E00_12000</name>
</gene>
<dbReference type="CDD" id="cd06588">
    <property type="entry name" value="PhnB_like"/>
    <property type="match status" value="1"/>
</dbReference>
<evidence type="ECO:0000313" key="2">
    <source>
        <dbReference type="EMBL" id="MBO2009775.1"/>
    </source>
</evidence>